<dbReference type="EMBL" id="MN256758">
    <property type="protein sequence ID" value="QID22962.1"/>
    <property type="molecule type" value="Genomic_DNA"/>
</dbReference>
<accession>A0A6G6AM52</accession>
<sequence length="44" mass="4919">MGSGRLQGDLINKARRGECAVAMRRRDEKIFVAVSIFLGVWLTP</sequence>
<geneLocation type="plasmid" evidence="1">
    <name>p4M8F</name>
</geneLocation>
<reference evidence="1" key="1">
    <citation type="submission" date="2019-08" db="EMBL/GenBank/DDBJ databases">
        <authorList>
            <person name="Yao H."/>
        </authorList>
    </citation>
    <scope>NUCLEOTIDE SEQUENCE</scope>
    <source>
        <strain evidence="1">4M8F</strain>
        <strain evidence="2">4M9F</strain>
        <plasmid evidence="1">p4M8F</plasmid>
        <plasmid evidence="2">p4M9F</plasmid>
    </source>
</reference>
<organism evidence="1">
    <name type="scientific">Escherichia coli</name>
    <dbReference type="NCBI Taxonomy" id="562"/>
    <lineage>
        <taxon>Bacteria</taxon>
        <taxon>Pseudomonadati</taxon>
        <taxon>Pseudomonadota</taxon>
        <taxon>Gammaproteobacteria</taxon>
        <taxon>Enterobacterales</taxon>
        <taxon>Enterobacteriaceae</taxon>
        <taxon>Escherichia</taxon>
    </lineage>
</organism>
<protein>
    <submittedName>
        <fullName evidence="1">Uncharacterized protein</fullName>
    </submittedName>
</protein>
<keyword evidence="1" id="KW-0614">Plasmid</keyword>
<dbReference type="EMBL" id="MN256759">
    <property type="protein sequence ID" value="QID23421.1"/>
    <property type="molecule type" value="Genomic_DNA"/>
</dbReference>
<proteinExistence type="predicted"/>
<evidence type="ECO:0000313" key="1">
    <source>
        <dbReference type="EMBL" id="QID22962.1"/>
    </source>
</evidence>
<name>A0A6G6AM52_ECOLX</name>
<geneLocation type="plasmid" evidence="2">
    <name>p4M9F</name>
</geneLocation>
<evidence type="ECO:0000313" key="2">
    <source>
        <dbReference type="EMBL" id="QID23421.1"/>
    </source>
</evidence>
<dbReference type="AlphaFoldDB" id="A0A6G6AM52"/>